<protein>
    <submittedName>
        <fullName evidence="8">MFS transporter</fullName>
    </submittedName>
</protein>
<organism evidence="8 9">
    <name type="scientific">Thalassobaculum fulvum</name>
    <dbReference type="NCBI Taxonomy" id="1633335"/>
    <lineage>
        <taxon>Bacteria</taxon>
        <taxon>Pseudomonadati</taxon>
        <taxon>Pseudomonadota</taxon>
        <taxon>Alphaproteobacteria</taxon>
        <taxon>Rhodospirillales</taxon>
        <taxon>Thalassobaculaceae</taxon>
        <taxon>Thalassobaculum</taxon>
    </lineage>
</organism>
<keyword evidence="9" id="KW-1185">Reference proteome</keyword>
<comment type="subcellular location">
    <subcellularLocation>
        <location evidence="1">Cell membrane</location>
        <topology evidence="1">Multi-pass membrane protein</topology>
    </subcellularLocation>
</comment>
<dbReference type="PROSITE" id="PS50850">
    <property type="entry name" value="MFS"/>
    <property type="match status" value="1"/>
</dbReference>
<dbReference type="Gene3D" id="1.20.1250.20">
    <property type="entry name" value="MFS general substrate transporter like domains"/>
    <property type="match status" value="1"/>
</dbReference>
<gene>
    <name evidence="8" type="ORF">GCM10017083_01590</name>
</gene>
<dbReference type="CDD" id="cd06174">
    <property type="entry name" value="MFS"/>
    <property type="match status" value="1"/>
</dbReference>
<reference evidence="8" key="1">
    <citation type="journal article" date="2014" name="Int. J. Syst. Evol. Microbiol.">
        <title>Complete genome sequence of Corynebacterium casei LMG S-19264T (=DSM 44701T), isolated from a smear-ripened cheese.</title>
        <authorList>
            <consortium name="US DOE Joint Genome Institute (JGI-PGF)"/>
            <person name="Walter F."/>
            <person name="Albersmeier A."/>
            <person name="Kalinowski J."/>
            <person name="Ruckert C."/>
        </authorList>
    </citation>
    <scope>NUCLEOTIDE SEQUENCE</scope>
    <source>
        <strain evidence="8">KCTC 42651</strain>
    </source>
</reference>
<accession>A0A918XMS4</accession>
<feature type="transmembrane region" description="Helical" evidence="6">
    <location>
        <begin position="252"/>
        <end position="272"/>
    </location>
</feature>
<sequence>MPLDQARTNWTGVMFGFLLASLAAFQQFKLPPMLPAMLAEFGYPKMLAGGFMSVYAVIGLAMSLALGGLMMRIPTGAILGLAFVTAIAGNALALAMPGDAWMVLGSRALEGFAFAVFAIAGPVYANRNASARHLPLAIALTAIWIPVGQIAANLLVPVAEITVGWRIAWLATAGATAVMAAWTLAIRARGGTDLDLRRRPAAGQAPIRGEERWALSLAALLFTLWSAQYFAYMTWLPQFLVEAHGLEPGLATLAYSVPVATLIVVGLATSTWIRRGAAVGPLLAGSLVLQAGVWWAMPWTDGLAAGVASLLVYGIGIGVTPVCLFAMPSTILGARRAGPGAFATIMTGRNLGVLIGPVLLPVVLTLPWGWSSSGPVFGAITTLDAIGAVLLALGLARMGRRGPD</sequence>
<evidence type="ECO:0000256" key="1">
    <source>
        <dbReference type="ARBA" id="ARBA00004651"/>
    </source>
</evidence>
<dbReference type="PANTHER" id="PTHR43124:SF3">
    <property type="entry name" value="CHLORAMPHENICOL EFFLUX PUMP RV0191"/>
    <property type="match status" value="1"/>
</dbReference>
<dbReference type="InterPro" id="IPR011701">
    <property type="entry name" value="MFS"/>
</dbReference>
<evidence type="ECO:0000313" key="9">
    <source>
        <dbReference type="Proteomes" id="UP000630353"/>
    </source>
</evidence>
<feature type="transmembrane region" description="Helical" evidence="6">
    <location>
        <begin position="101"/>
        <end position="124"/>
    </location>
</feature>
<dbReference type="SUPFAM" id="SSF103473">
    <property type="entry name" value="MFS general substrate transporter"/>
    <property type="match status" value="1"/>
</dbReference>
<dbReference type="InterPro" id="IPR036259">
    <property type="entry name" value="MFS_trans_sf"/>
</dbReference>
<proteinExistence type="predicted"/>
<evidence type="ECO:0000256" key="4">
    <source>
        <dbReference type="ARBA" id="ARBA00022989"/>
    </source>
</evidence>
<feature type="transmembrane region" description="Helical" evidence="6">
    <location>
        <begin position="76"/>
        <end position="95"/>
    </location>
</feature>
<evidence type="ECO:0000256" key="5">
    <source>
        <dbReference type="ARBA" id="ARBA00023136"/>
    </source>
</evidence>
<evidence type="ECO:0000256" key="6">
    <source>
        <dbReference type="SAM" id="Phobius"/>
    </source>
</evidence>
<comment type="caution">
    <text evidence="8">The sequence shown here is derived from an EMBL/GenBank/DDBJ whole genome shotgun (WGS) entry which is preliminary data.</text>
</comment>
<dbReference type="Pfam" id="PF07690">
    <property type="entry name" value="MFS_1"/>
    <property type="match status" value="1"/>
</dbReference>
<feature type="transmembrane region" description="Helical" evidence="6">
    <location>
        <begin position="348"/>
        <end position="370"/>
    </location>
</feature>
<feature type="transmembrane region" description="Helical" evidence="6">
    <location>
        <begin position="303"/>
        <end position="327"/>
    </location>
</feature>
<evidence type="ECO:0000313" key="8">
    <source>
        <dbReference type="EMBL" id="GHD39584.1"/>
    </source>
</evidence>
<feature type="transmembrane region" description="Helical" evidence="6">
    <location>
        <begin position="48"/>
        <end position="69"/>
    </location>
</feature>
<feature type="transmembrane region" description="Helical" evidence="6">
    <location>
        <begin position="213"/>
        <end position="232"/>
    </location>
</feature>
<dbReference type="InterPro" id="IPR050189">
    <property type="entry name" value="MFS_Efflux_Transporters"/>
</dbReference>
<keyword evidence="4 6" id="KW-1133">Transmembrane helix</keyword>
<dbReference type="PANTHER" id="PTHR43124">
    <property type="entry name" value="PURINE EFFLUX PUMP PBUE"/>
    <property type="match status" value="1"/>
</dbReference>
<name>A0A918XMS4_9PROT</name>
<dbReference type="GO" id="GO:0022857">
    <property type="term" value="F:transmembrane transporter activity"/>
    <property type="evidence" value="ECO:0007669"/>
    <property type="project" value="InterPro"/>
</dbReference>
<keyword evidence="2" id="KW-1003">Cell membrane</keyword>
<evidence type="ECO:0000256" key="2">
    <source>
        <dbReference type="ARBA" id="ARBA00022475"/>
    </source>
</evidence>
<dbReference type="RefSeq" id="WP_189987000.1">
    <property type="nucleotide sequence ID" value="NZ_BMZS01000001.1"/>
</dbReference>
<feature type="transmembrane region" description="Helical" evidence="6">
    <location>
        <begin position="376"/>
        <end position="396"/>
    </location>
</feature>
<evidence type="ECO:0000256" key="3">
    <source>
        <dbReference type="ARBA" id="ARBA00022692"/>
    </source>
</evidence>
<dbReference type="AlphaFoldDB" id="A0A918XMS4"/>
<dbReference type="EMBL" id="BMZS01000001">
    <property type="protein sequence ID" value="GHD39584.1"/>
    <property type="molecule type" value="Genomic_DNA"/>
</dbReference>
<feature type="transmembrane region" description="Helical" evidence="6">
    <location>
        <begin position="279"/>
        <end position="297"/>
    </location>
</feature>
<dbReference type="GO" id="GO:0005886">
    <property type="term" value="C:plasma membrane"/>
    <property type="evidence" value="ECO:0007669"/>
    <property type="project" value="UniProtKB-SubCell"/>
</dbReference>
<feature type="transmembrane region" description="Helical" evidence="6">
    <location>
        <begin position="12"/>
        <end position="28"/>
    </location>
</feature>
<evidence type="ECO:0000259" key="7">
    <source>
        <dbReference type="PROSITE" id="PS50850"/>
    </source>
</evidence>
<keyword evidence="5 6" id="KW-0472">Membrane</keyword>
<feature type="transmembrane region" description="Helical" evidence="6">
    <location>
        <begin position="136"/>
        <end position="155"/>
    </location>
</feature>
<feature type="transmembrane region" description="Helical" evidence="6">
    <location>
        <begin position="167"/>
        <end position="188"/>
    </location>
</feature>
<keyword evidence="3 6" id="KW-0812">Transmembrane</keyword>
<feature type="domain" description="Major facilitator superfamily (MFS) profile" evidence="7">
    <location>
        <begin position="12"/>
        <end position="399"/>
    </location>
</feature>
<dbReference type="InterPro" id="IPR020846">
    <property type="entry name" value="MFS_dom"/>
</dbReference>
<reference evidence="8" key="2">
    <citation type="submission" date="2020-09" db="EMBL/GenBank/DDBJ databases">
        <authorList>
            <person name="Sun Q."/>
            <person name="Kim S."/>
        </authorList>
    </citation>
    <scope>NUCLEOTIDE SEQUENCE</scope>
    <source>
        <strain evidence="8">KCTC 42651</strain>
    </source>
</reference>
<dbReference type="Proteomes" id="UP000630353">
    <property type="component" value="Unassembled WGS sequence"/>
</dbReference>